<accession>A0ABS7DM84</accession>
<dbReference type="RefSeq" id="WP_219964803.1">
    <property type="nucleotide sequence ID" value="NZ_JAGFNZ010000002.1"/>
</dbReference>
<evidence type="ECO:0000259" key="1">
    <source>
        <dbReference type="Pfam" id="PF07883"/>
    </source>
</evidence>
<sequence>MAGKFADRSKVKWTQIKPGADRIAVHGEKCSAVLNRIVFGFPDYYHKHMNEQISYIVSGSCDFTVGDETFHAHQGDFVVIPSDTIHNATVTDPEGCTMLDIFSPVRAEFPESNLNPDADGEKNV</sequence>
<dbReference type="Gene3D" id="2.60.120.10">
    <property type="entry name" value="Jelly Rolls"/>
    <property type="match status" value="1"/>
</dbReference>
<dbReference type="CDD" id="cd02238">
    <property type="entry name" value="cupin_KdgF"/>
    <property type="match status" value="1"/>
</dbReference>
<evidence type="ECO:0000313" key="2">
    <source>
        <dbReference type="EMBL" id="MBW7572397.1"/>
    </source>
</evidence>
<protein>
    <submittedName>
        <fullName evidence="2">Cupin domain-containing protein</fullName>
    </submittedName>
</protein>
<dbReference type="EMBL" id="JAGFNZ010000002">
    <property type="protein sequence ID" value="MBW7572397.1"/>
    <property type="molecule type" value="Genomic_DNA"/>
</dbReference>
<keyword evidence="3" id="KW-1185">Reference proteome</keyword>
<dbReference type="PANTHER" id="PTHR40112:SF1">
    <property type="entry name" value="H2HPP ISOMERASE"/>
    <property type="match status" value="1"/>
</dbReference>
<dbReference type="SUPFAM" id="SSF51182">
    <property type="entry name" value="RmlC-like cupins"/>
    <property type="match status" value="1"/>
</dbReference>
<feature type="domain" description="Cupin type-2" evidence="1">
    <location>
        <begin position="45"/>
        <end position="102"/>
    </location>
</feature>
<dbReference type="InterPro" id="IPR011051">
    <property type="entry name" value="RmlC_Cupin_sf"/>
</dbReference>
<dbReference type="Pfam" id="PF07883">
    <property type="entry name" value="Cupin_2"/>
    <property type="match status" value="1"/>
</dbReference>
<dbReference type="Proteomes" id="UP000719942">
    <property type="component" value="Unassembled WGS sequence"/>
</dbReference>
<proteinExistence type="predicted"/>
<evidence type="ECO:0000313" key="3">
    <source>
        <dbReference type="Proteomes" id="UP000719942"/>
    </source>
</evidence>
<name>A0ABS7DM84_9FIRM</name>
<gene>
    <name evidence="2" type="ORF">J5W02_06175</name>
</gene>
<organism evidence="2 3">
    <name type="scientific">Caproiciproducens faecalis</name>
    <dbReference type="NCBI Taxonomy" id="2820301"/>
    <lineage>
        <taxon>Bacteria</taxon>
        <taxon>Bacillati</taxon>
        <taxon>Bacillota</taxon>
        <taxon>Clostridia</taxon>
        <taxon>Eubacteriales</taxon>
        <taxon>Acutalibacteraceae</taxon>
        <taxon>Caproiciproducens</taxon>
    </lineage>
</organism>
<dbReference type="PANTHER" id="PTHR40112">
    <property type="entry name" value="H2HPP ISOMERASE"/>
    <property type="match status" value="1"/>
</dbReference>
<dbReference type="InterPro" id="IPR013096">
    <property type="entry name" value="Cupin_2"/>
</dbReference>
<comment type="caution">
    <text evidence="2">The sequence shown here is derived from an EMBL/GenBank/DDBJ whole genome shotgun (WGS) entry which is preliminary data.</text>
</comment>
<dbReference type="InterPro" id="IPR014710">
    <property type="entry name" value="RmlC-like_jellyroll"/>
</dbReference>
<reference evidence="2 3" key="1">
    <citation type="submission" date="2021-03" db="EMBL/GenBank/DDBJ databases">
        <title>Caproiciproducens sp. nov. isolated from feces of cow.</title>
        <authorList>
            <person name="Choi J.-Y."/>
        </authorList>
    </citation>
    <scope>NUCLEOTIDE SEQUENCE [LARGE SCALE GENOMIC DNA]</scope>
    <source>
        <strain evidence="2 3">AGMB10547</strain>
    </source>
</reference>
<dbReference type="InterPro" id="IPR052535">
    <property type="entry name" value="Bacilysin_H2HPP_isomerase"/>
</dbReference>